<keyword evidence="1" id="KW-0732">Signal</keyword>
<keyword evidence="4" id="KW-1185">Reference proteome</keyword>
<dbReference type="Pfam" id="PF18962">
    <property type="entry name" value="Por_Secre_tail"/>
    <property type="match status" value="1"/>
</dbReference>
<name>A0A9X1HW35_9BACT</name>
<dbReference type="EMBL" id="JAIXNE010000006">
    <property type="protein sequence ID" value="MCA6078460.1"/>
    <property type="molecule type" value="Genomic_DNA"/>
</dbReference>
<dbReference type="AlphaFoldDB" id="A0A9X1HW35"/>
<feature type="domain" description="Secretion system C-terminal sorting" evidence="2">
    <location>
        <begin position="216"/>
        <end position="286"/>
    </location>
</feature>
<accession>A0A9X1HW35</accession>
<dbReference type="NCBIfam" id="TIGR04183">
    <property type="entry name" value="Por_Secre_tail"/>
    <property type="match status" value="1"/>
</dbReference>
<dbReference type="InterPro" id="IPR026444">
    <property type="entry name" value="Secre_tail"/>
</dbReference>
<evidence type="ECO:0000313" key="4">
    <source>
        <dbReference type="Proteomes" id="UP001139409"/>
    </source>
</evidence>
<gene>
    <name evidence="3" type="ORF">LDX50_26540</name>
</gene>
<evidence type="ECO:0000313" key="3">
    <source>
        <dbReference type="EMBL" id="MCA6078460.1"/>
    </source>
</evidence>
<dbReference type="InterPro" id="IPR017868">
    <property type="entry name" value="Filamin/ABP280_repeat-like"/>
</dbReference>
<proteinExistence type="predicted"/>
<organism evidence="3 4">
    <name type="scientific">Fulvivirga sedimenti</name>
    <dbReference type="NCBI Taxonomy" id="2879465"/>
    <lineage>
        <taxon>Bacteria</taxon>
        <taxon>Pseudomonadati</taxon>
        <taxon>Bacteroidota</taxon>
        <taxon>Cytophagia</taxon>
        <taxon>Cytophagales</taxon>
        <taxon>Fulvivirgaceae</taxon>
        <taxon>Fulvivirga</taxon>
    </lineage>
</organism>
<comment type="caution">
    <text evidence="3">The sequence shown here is derived from an EMBL/GenBank/DDBJ whole genome shotgun (WGS) entry which is preliminary data.</text>
</comment>
<evidence type="ECO:0000256" key="1">
    <source>
        <dbReference type="SAM" id="SignalP"/>
    </source>
</evidence>
<dbReference type="PROSITE" id="PS50194">
    <property type="entry name" value="FILAMIN_REPEAT"/>
    <property type="match status" value="1"/>
</dbReference>
<dbReference type="Proteomes" id="UP001139409">
    <property type="component" value="Unassembled WGS sequence"/>
</dbReference>
<evidence type="ECO:0000259" key="2">
    <source>
        <dbReference type="Pfam" id="PF18962"/>
    </source>
</evidence>
<protein>
    <submittedName>
        <fullName evidence="3">T9SS type A sorting domain-containing protein</fullName>
    </submittedName>
</protein>
<reference evidence="3" key="1">
    <citation type="submission" date="2021-09" db="EMBL/GenBank/DDBJ databases">
        <title>Fulvivirga sp. isolated from coastal sediment.</title>
        <authorList>
            <person name="Yu H."/>
        </authorList>
    </citation>
    <scope>NUCLEOTIDE SEQUENCE</scope>
    <source>
        <strain evidence="3">1062</strain>
    </source>
</reference>
<dbReference type="Gene3D" id="2.60.40.3080">
    <property type="match status" value="1"/>
</dbReference>
<dbReference type="RefSeq" id="WP_225699318.1">
    <property type="nucleotide sequence ID" value="NZ_JAIXNE010000006.1"/>
</dbReference>
<feature type="chain" id="PRO_5040808422" evidence="1">
    <location>
        <begin position="24"/>
        <end position="287"/>
    </location>
</feature>
<feature type="signal peptide" evidence="1">
    <location>
        <begin position="1"/>
        <end position="23"/>
    </location>
</feature>
<sequence length="287" mass="31794">MKSTNILVITLFLFFGAACESFAQDEKPVRIKIMKDVDGEMKVFEKSYSSKEEMANDPEFKKFQEETGDSNIFIMPKKGNFTWSTDSSTNKFIVIGREAHSDGDHDIVISEDHVIQLGDGKSNTFVFKGSGEETSEADVFFFKGDSSKASYEFKSIDGPKKWVVRSSDAPMVTLRKIHAGRNISINDPSDNEIRSAGLSAGKALKPESIEYILDAAQGTLTVRMEAAKGSLHVSIANSDGNRIYAEELNNFDGAYSKTINLSGQEAGTYFLEIRQGQKALFKKIMID</sequence>
<dbReference type="PROSITE" id="PS51257">
    <property type="entry name" value="PROKAR_LIPOPROTEIN"/>
    <property type="match status" value="1"/>
</dbReference>